<sequence length="535" mass="59899">MSESARKRPRTSPQNSEGPEGTGNTTLYTSLRQLAGIAPRPTTPFKRASSAGPTPGSRRTPNIVIRTPGTVAQTPRSGARPRQFPARRAAPTTPHAIRALRERANAARTPGAHRRRSGRIQRETPRDILRDLSRVLAPTTRPIKSSPQVQDSRRQSALDLPDVEDDPEPAAPRLSMPLDDMYDDNSFDEAPPRQSLLPEFLDDVDTETIHSLEFGRRALSEDPRMTFAARLSELGLGGEELEIDRTFINRRPTLNPDQILQDTIQEEVDDTTTEIRTLTGQREGRSSEVGLGVFGQTDEPDEPTFRFTIPQRIQAQAQNIAQDGAQFEDDTGQDVESNAAVNEEEEDAIAGFEQDGWESDPHVEDDEDLQAYREEVSAVDRSLQTHSPERPIPAEIRPRRQRKELHISRCGHEYPSFNPTVVKRLANSFAKAQGSKGKIGNDTLDALVKATDFFFEQIGEDLAVYAQHAGRKIIEESDVIALMRRQRKITSNNTIFSLAQKLLPRELLQELRMHPAPKLKGQKRKRMESIEEEAG</sequence>
<evidence type="ECO:0000259" key="6">
    <source>
        <dbReference type="Pfam" id="PF15511"/>
    </source>
</evidence>
<protein>
    <recommendedName>
        <fullName evidence="6">CENP-T/Histone H4 histone fold domain-containing protein</fullName>
    </recommendedName>
</protein>
<evidence type="ECO:0000256" key="1">
    <source>
        <dbReference type="ARBA" id="ARBA00004123"/>
    </source>
</evidence>
<evidence type="ECO:0000313" key="8">
    <source>
        <dbReference type="Proteomes" id="UP000800093"/>
    </source>
</evidence>
<evidence type="ECO:0000256" key="2">
    <source>
        <dbReference type="ARBA" id="ARBA00004286"/>
    </source>
</evidence>
<dbReference type="CDD" id="cd22920">
    <property type="entry name" value="HFD_CENP-T"/>
    <property type="match status" value="1"/>
</dbReference>
<gene>
    <name evidence="7" type="ORF">CC78DRAFT_532469</name>
</gene>
<name>A0A9P4KCY8_9PLEO</name>
<dbReference type="AlphaFoldDB" id="A0A9P4KCY8"/>
<dbReference type="Gene3D" id="1.10.20.10">
    <property type="entry name" value="Histone, subunit A"/>
    <property type="match status" value="1"/>
</dbReference>
<comment type="caution">
    <text evidence="7">The sequence shown here is derived from an EMBL/GenBank/DDBJ whole genome shotgun (WGS) entry which is preliminary data.</text>
</comment>
<feature type="compositionally biased region" description="Basic and acidic residues" evidence="5">
    <location>
        <begin position="120"/>
        <end position="133"/>
    </location>
</feature>
<dbReference type="GO" id="GO:0000712">
    <property type="term" value="P:resolution of meiotic recombination intermediates"/>
    <property type="evidence" value="ECO:0007669"/>
    <property type="project" value="TreeGrafter"/>
</dbReference>
<feature type="compositionally biased region" description="Low complexity" evidence="5">
    <location>
        <begin position="80"/>
        <end position="92"/>
    </location>
</feature>
<dbReference type="GO" id="GO:0005694">
    <property type="term" value="C:chromosome"/>
    <property type="evidence" value="ECO:0007669"/>
    <property type="project" value="UniProtKB-SubCell"/>
</dbReference>
<keyword evidence="4" id="KW-0539">Nucleus</keyword>
<feature type="compositionally biased region" description="Basic residues" evidence="5">
    <location>
        <begin position="515"/>
        <end position="526"/>
    </location>
</feature>
<dbReference type="Pfam" id="PF15511">
    <property type="entry name" value="CENP-T_C"/>
    <property type="match status" value="1"/>
</dbReference>
<organism evidence="7 8">
    <name type="scientific">Lojkania enalia</name>
    <dbReference type="NCBI Taxonomy" id="147567"/>
    <lineage>
        <taxon>Eukaryota</taxon>
        <taxon>Fungi</taxon>
        <taxon>Dikarya</taxon>
        <taxon>Ascomycota</taxon>
        <taxon>Pezizomycotina</taxon>
        <taxon>Dothideomycetes</taxon>
        <taxon>Pleosporomycetidae</taxon>
        <taxon>Pleosporales</taxon>
        <taxon>Pleosporales incertae sedis</taxon>
        <taxon>Lojkania</taxon>
    </lineage>
</organism>
<accession>A0A9P4KCY8</accession>
<dbReference type="GO" id="GO:0003682">
    <property type="term" value="F:chromatin binding"/>
    <property type="evidence" value="ECO:0007669"/>
    <property type="project" value="TreeGrafter"/>
</dbReference>
<feature type="region of interest" description="Disordered" evidence="5">
    <location>
        <begin position="1"/>
        <end position="92"/>
    </location>
</feature>
<dbReference type="SUPFAM" id="SSF47113">
    <property type="entry name" value="Histone-fold"/>
    <property type="match status" value="1"/>
</dbReference>
<dbReference type="PANTHER" id="PTHR22980">
    <property type="entry name" value="CORTISTATIN"/>
    <property type="match status" value="1"/>
</dbReference>
<dbReference type="GO" id="GO:0071821">
    <property type="term" value="C:FANCM-MHF complex"/>
    <property type="evidence" value="ECO:0007669"/>
    <property type="project" value="TreeGrafter"/>
</dbReference>
<reference evidence="8" key="1">
    <citation type="journal article" date="2020" name="Stud. Mycol.">
        <title>101 Dothideomycetes genomes: A test case for predicting lifestyles and emergence of pathogens.</title>
        <authorList>
            <person name="Haridas S."/>
            <person name="Albert R."/>
            <person name="Binder M."/>
            <person name="Bloem J."/>
            <person name="LaButti K."/>
            <person name="Salamov A."/>
            <person name="Andreopoulos B."/>
            <person name="Baker S."/>
            <person name="Barry K."/>
            <person name="Bills G."/>
            <person name="Bluhm B."/>
            <person name="Cannon C."/>
            <person name="Castanera R."/>
            <person name="Culley D."/>
            <person name="Daum C."/>
            <person name="Ezra D."/>
            <person name="Gonzalez J."/>
            <person name="Henrissat B."/>
            <person name="Kuo A."/>
            <person name="Liang C."/>
            <person name="Lipzen A."/>
            <person name="Lutzoni F."/>
            <person name="Magnuson J."/>
            <person name="Mondo S."/>
            <person name="Nolan M."/>
            <person name="Ohm R."/>
            <person name="Pangilinan J."/>
            <person name="Park H.-J."/>
            <person name="Ramirez L."/>
            <person name="Alfaro M."/>
            <person name="Sun H."/>
            <person name="Tritt A."/>
            <person name="Yoshinaga Y."/>
            <person name="Zwiers L.-H."/>
            <person name="Turgeon B."/>
            <person name="Goodwin S."/>
            <person name="Spatafora J."/>
            <person name="Crous P."/>
            <person name="Grigoriev I."/>
        </authorList>
    </citation>
    <scope>NUCLEOTIDE SEQUENCE [LARGE SCALE GENOMIC DNA]</scope>
    <source>
        <strain evidence="8">CBS 304.66</strain>
    </source>
</reference>
<dbReference type="PANTHER" id="PTHR22980:SF5">
    <property type="entry name" value="CENP-T_HISTONE H4 HISTONE FOLD DOMAIN-CONTAINING PROTEIN"/>
    <property type="match status" value="1"/>
</dbReference>
<feature type="compositionally biased region" description="Polar residues" evidence="5">
    <location>
        <begin position="11"/>
        <end position="32"/>
    </location>
</feature>
<feature type="region of interest" description="Disordered" evidence="5">
    <location>
        <begin position="105"/>
        <end position="177"/>
    </location>
</feature>
<keyword evidence="3" id="KW-0158">Chromosome</keyword>
<feature type="domain" description="CENP-T/Histone H4 histone fold" evidence="6">
    <location>
        <begin position="411"/>
        <end position="515"/>
    </location>
</feature>
<comment type="subcellular location">
    <subcellularLocation>
        <location evidence="2">Chromosome</location>
    </subcellularLocation>
    <subcellularLocation>
        <location evidence="1">Nucleus</location>
    </subcellularLocation>
</comment>
<evidence type="ECO:0000313" key="7">
    <source>
        <dbReference type="EMBL" id="KAF2265398.1"/>
    </source>
</evidence>
<dbReference type="InterPro" id="IPR035425">
    <property type="entry name" value="CENP-T/H4_C"/>
</dbReference>
<dbReference type="GO" id="GO:0046982">
    <property type="term" value="F:protein heterodimerization activity"/>
    <property type="evidence" value="ECO:0007669"/>
    <property type="project" value="InterPro"/>
</dbReference>
<evidence type="ECO:0000256" key="4">
    <source>
        <dbReference type="ARBA" id="ARBA00023242"/>
    </source>
</evidence>
<dbReference type="EMBL" id="ML986607">
    <property type="protein sequence ID" value="KAF2265398.1"/>
    <property type="molecule type" value="Genomic_DNA"/>
</dbReference>
<dbReference type="GO" id="GO:0031297">
    <property type="term" value="P:replication fork processing"/>
    <property type="evidence" value="ECO:0007669"/>
    <property type="project" value="TreeGrafter"/>
</dbReference>
<evidence type="ECO:0000256" key="5">
    <source>
        <dbReference type="SAM" id="MobiDB-lite"/>
    </source>
</evidence>
<keyword evidence="8" id="KW-1185">Reference proteome</keyword>
<proteinExistence type="predicted"/>
<dbReference type="OrthoDB" id="10071681at2759"/>
<dbReference type="Proteomes" id="UP000800093">
    <property type="component" value="Unassembled WGS sequence"/>
</dbReference>
<evidence type="ECO:0000256" key="3">
    <source>
        <dbReference type="ARBA" id="ARBA00022454"/>
    </source>
</evidence>
<dbReference type="InterPro" id="IPR009072">
    <property type="entry name" value="Histone-fold"/>
</dbReference>
<feature type="region of interest" description="Disordered" evidence="5">
    <location>
        <begin position="514"/>
        <end position="535"/>
    </location>
</feature>